<dbReference type="Pfam" id="PF13359">
    <property type="entry name" value="DDE_Tnp_4"/>
    <property type="match status" value="1"/>
</dbReference>
<comment type="caution">
    <text evidence="4">The sequence shown here is derived from an EMBL/GenBank/DDBJ whole genome shotgun (WGS) entry which is preliminary data.</text>
</comment>
<evidence type="ECO:0000256" key="1">
    <source>
        <dbReference type="ARBA" id="ARBA00001968"/>
    </source>
</evidence>
<comment type="cofactor">
    <cofactor evidence="1">
        <name>a divalent metal cation</name>
        <dbReference type="ChEBI" id="CHEBI:60240"/>
    </cofactor>
</comment>
<dbReference type="EMBL" id="CAVLEF010000001">
    <property type="protein sequence ID" value="CAK1540369.1"/>
    <property type="molecule type" value="Genomic_DNA"/>
</dbReference>
<name>A0AAV1IT94_9NEOP</name>
<accession>A0AAV1IT94</accession>
<dbReference type="Proteomes" id="UP001497472">
    <property type="component" value="Unassembled WGS sequence"/>
</dbReference>
<proteinExistence type="predicted"/>
<gene>
    <name evidence="4" type="ORF">LNINA_LOCUS428</name>
</gene>
<organism evidence="4 5">
    <name type="scientific">Leptosia nina</name>
    <dbReference type="NCBI Taxonomy" id="320188"/>
    <lineage>
        <taxon>Eukaryota</taxon>
        <taxon>Metazoa</taxon>
        <taxon>Ecdysozoa</taxon>
        <taxon>Arthropoda</taxon>
        <taxon>Hexapoda</taxon>
        <taxon>Insecta</taxon>
        <taxon>Pterygota</taxon>
        <taxon>Neoptera</taxon>
        <taxon>Endopterygota</taxon>
        <taxon>Lepidoptera</taxon>
        <taxon>Glossata</taxon>
        <taxon>Ditrysia</taxon>
        <taxon>Papilionoidea</taxon>
        <taxon>Pieridae</taxon>
        <taxon>Pierinae</taxon>
        <taxon>Leptosia</taxon>
    </lineage>
</organism>
<keyword evidence="5" id="KW-1185">Reference proteome</keyword>
<protein>
    <recommendedName>
        <fullName evidence="3">DDE Tnp4 domain-containing protein</fullName>
    </recommendedName>
</protein>
<feature type="domain" description="DDE Tnp4" evidence="3">
    <location>
        <begin position="26"/>
        <end position="76"/>
    </location>
</feature>
<evidence type="ECO:0000313" key="4">
    <source>
        <dbReference type="EMBL" id="CAK1540369.1"/>
    </source>
</evidence>
<evidence type="ECO:0000259" key="3">
    <source>
        <dbReference type="Pfam" id="PF13359"/>
    </source>
</evidence>
<evidence type="ECO:0000313" key="5">
    <source>
        <dbReference type="Proteomes" id="UP001497472"/>
    </source>
</evidence>
<dbReference type="InterPro" id="IPR027806">
    <property type="entry name" value="HARBI1_dom"/>
</dbReference>
<sequence length="81" mass="9462">MFRWKNSESFERTISTRSQGKVSSDGGLLYINRKGFPSITVQVVCNAELKIMDIVTRWQDSVYDSRIFRECQLKQRCLVNP</sequence>
<keyword evidence="2" id="KW-0479">Metal-binding</keyword>
<dbReference type="GO" id="GO:0046872">
    <property type="term" value="F:metal ion binding"/>
    <property type="evidence" value="ECO:0007669"/>
    <property type="project" value="UniProtKB-KW"/>
</dbReference>
<dbReference type="AlphaFoldDB" id="A0AAV1IT94"/>
<evidence type="ECO:0000256" key="2">
    <source>
        <dbReference type="ARBA" id="ARBA00022723"/>
    </source>
</evidence>
<reference evidence="4 5" key="1">
    <citation type="submission" date="2023-11" db="EMBL/GenBank/DDBJ databases">
        <authorList>
            <person name="Okamura Y."/>
        </authorList>
    </citation>
    <scope>NUCLEOTIDE SEQUENCE [LARGE SCALE GENOMIC DNA]</scope>
</reference>